<organism evidence="2">
    <name type="scientific">marine metagenome</name>
    <dbReference type="NCBI Taxonomy" id="408172"/>
    <lineage>
        <taxon>unclassified sequences</taxon>
        <taxon>metagenomes</taxon>
        <taxon>ecological metagenomes</taxon>
    </lineage>
</organism>
<accession>A0A382T8X1</accession>
<feature type="transmembrane region" description="Helical" evidence="1">
    <location>
        <begin position="12"/>
        <end position="30"/>
    </location>
</feature>
<name>A0A382T8X1_9ZZZZ</name>
<protein>
    <submittedName>
        <fullName evidence="2">Uncharacterized protein</fullName>
    </submittedName>
</protein>
<keyword evidence="1" id="KW-0472">Membrane</keyword>
<evidence type="ECO:0000313" key="2">
    <source>
        <dbReference type="EMBL" id="SVD18589.1"/>
    </source>
</evidence>
<keyword evidence="1" id="KW-1133">Transmembrane helix</keyword>
<dbReference type="AlphaFoldDB" id="A0A382T8X1"/>
<reference evidence="2" key="1">
    <citation type="submission" date="2018-05" db="EMBL/GenBank/DDBJ databases">
        <authorList>
            <person name="Lanie J.A."/>
            <person name="Ng W.-L."/>
            <person name="Kazmierczak K.M."/>
            <person name="Andrzejewski T.M."/>
            <person name="Davidsen T.M."/>
            <person name="Wayne K.J."/>
            <person name="Tettelin H."/>
            <person name="Glass J.I."/>
            <person name="Rusch D."/>
            <person name="Podicherti R."/>
            <person name="Tsui H.-C.T."/>
            <person name="Winkler M.E."/>
        </authorList>
    </citation>
    <scope>NUCLEOTIDE SEQUENCE</scope>
</reference>
<gene>
    <name evidence="2" type="ORF">METZ01_LOCUS371443</name>
</gene>
<keyword evidence="1" id="KW-0812">Transmembrane</keyword>
<sequence length="47" mass="5406">MAFNERNINNLFYIFITTHLLVWTLVPSITNNNLPLDTIEALAWGSN</sequence>
<proteinExistence type="predicted"/>
<feature type="non-terminal residue" evidence="2">
    <location>
        <position position="47"/>
    </location>
</feature>
<evidence type="ECO:0000256" key="1">
    <source>
        <dbReference type="SAM" id="Phobius"/>
    </source>
</evidence>
<dbReference type="EMBL" id="UINC01134813">
    <property type="protein sequence ID" value="SVD18589.1"/>
    <property type="molecule type" value="Genomic_DNA"/>
</dbReference>